<accession>A0A1F5N189</accession>
<organism evidence="2 3">
    <name type="scientific">Candidatus Daviesbacteria bacterium RIFOXYD1_FULL_41_10</name>
    <dbReference type="NCBI Taxonomy" id="1797801"/>
    <lineage>
        <taxon>Bacteria</taxon>
        <taxon>Candidatus Daviesiibacteriota</taxon>
    </lineage>
</organism>
<comment type="caution">
    <text evidence="2">The sequence shown here is derived from an EMBL/GenBank/DDBJ whole genome shotgun (WGS) entry which is preliminary data.</text>
</comment>
<dbReference type="NCBIfam" id="TIGR02385">
    <property type="entry name" value="RelE_StbE"/>
    <property type="match status" value="1"/>
</dbReference>
<dbReference type="Proteomes" id="UP000177135">
    <property type="component" value="Unassembled WGS sequence"/>
</dbReference>
<dbReference type="InterPro" id="IPR004386">
    <property type="entry name" value="Toxin_YafQ-like"/>
</dbReference>
<keyword evidence="1" id="KW-1277">Toxin-antitoxin system</keyword>
<name>A0A1F5N189_9BACT</name>
<proteinExistence type="predicted"/>
<gene>
    <name evidence="2" type="ORF">A2617_00135</name>
</gene>
<evidence type="ECO:0000256" key="1">
    <source>
        <dbReference type="ARBA" id="ARBA00022649"/>
    </source>
</evidence>
<dbReference type="InterPro" id="IPR007712">
    <property type="entry name" value="RelE/ParE_toxin"/>
</dbReference>
<dbReference type="AlphaFoldDB" id="A0A1F5N189"/>
<dbReference type="InterPro" id="IPR035093">
    <property type="entry name" value="RelE/ParE_toxin_dom_sf"/>
</dbReference>
<dbReference type="Pfam" id="PF15738">
    <property type="entry name" value="YafQ_toxin"/>
    <property type="match status" value="1"/>
</dbReference>
<sequence>MFRKRFELFLSNPFHPQLNNHLLTGNYKGYRSINITGDWRALYSENENSIIFELLGTHSQLYK</sequence>
<protein>
    <submittedName>
        <fullName evidence="2">Uncharacterized protein</fullName>
    </submittedName>
</protein>
<dbReference type="Gene3D" id="3.30.2310.20">
    <property type="entry name" value="RelE-like"/>
    <property type="match status" value="1"/>
</dbReference>
<evidence type="ECO:0000313" key="2">
    <source>
        <dbReference type="EMBL" id="OGE71342.1"/>
    </source>
</evidence>
<reference evidence="2 3" key="1">
    <citation type="journal article" date="2016" name="Nat. Commun.">
        <title>Thousands of microbial genomes shed light on interconnected biogeochemical processes in an aquifer system.</title>
        <authorList>
            <person name="Anantharaman K."/>
            <person name="Brown C.T."/>
            <person name="Hug L.A."/>
            <person name="Sharon I."/>
            <person name="Castelle C.J."/>
            <person name="Probst A.J."/>
            <person name="Thomas B.C."/>
            <person name="Singh A."/>
            <person name="Wilkins M.J."/>
            <person name="Karaoz U."/>
            <person name="Brodie E.L."/>
            <person name="Williams K.H."/>
            <person name="Hubbard S.S."/>
            <person name="Banfield J.F."/>
        </authorList>
    </citation>
    <scope>NUCLEOTIDE SEQUENCE [LARGE SCALE GENOMIC DNA]</scope>
</reference>
<dbReference type="EMBL" id="MFEC01000012">
    <property type="protein sequence ID" value="OGE71342.1"/>
    <property type="molecule type" value="Genomic_DNA"/>
</dbReference>
<evidence type="ECO:0000313" key="3">
    <source>
        <dbReference type="Proteomes" id="UP000177135"/>
    </source>
</evidence>
<dbReference type="SUPFAM" id="SSF143011">
    <property type="entry name" value="RelE-like"/>
    <property type="match status" value="1"/>
</dbReference>